<evidence type="ECO:0000256" key="2">
    <source>
        <dbReference type="SAM" id="Phobius"/>
    </source>
</evidence>
<proteinExistence type="predicted"/>
<sequence length="170" mass="19088">MVVFVRKCPQIDDGPLIFSIASMTSHLTVIVPSSPHLLFLNSRLMQPFYLSLIISYFSPLTTTTTSSHDSKTSLSDRQSSSYLDRHQYQRSNLSSVEDNLSSVEDLRHIEGVLGIAGLMITSIIYCVLQHTYSNEMFHFGMKIRVSSTSVIYRKVNDSTHCKSLSSCVLT</sequence>
<organism evidence="3">
    <name type="scientific">Cacopsylla melanoneura</name>
    <dbReference type="NCBI Taxonomy" id="428564"/>
    <lineage>
        <taxon>Eukaryota</taxon>
        <taxon>Metazoa</taxon>
        <taxon>Ecdysozoa</taxon>
        <taxon>Arthropoda</taxon>
        <taxon>Hexapoda</taxon>
        <taxon>Insecta</taxon>
        <taxon>Pterygota</taxon>
        <taxon>Neoptera</taxon>
        <taxon>Paraneoptera</taxon>
        <taxon>Hemiptera</taxon>
        <taxon>Sternorrhyncha</taxon>
        <taxon>Psylloidea</taxon>
        <taxon>Psyllidae</taxon>
        <taxon>Psyllinae</taxon>
        <taxon>Cacopsylla</taxon>
    </lineage>
</organism>
<feature type="region of interest" description="Disordered" evidence="1">
    <location>
        <begin position="63"/>
        <end position="90"/>
    </location>
</feature>
<accession>A0A8D8L9B7</accession>
<feature type="compositionally biased region" description="Low complexity" evidence="1">
    <location>
        <begin position="63"/>
        <end position="76"/>
    </location>
</feature>
<dbReference type="AlphaFoldDB" id="A0A8D8L9B7"/>
<keyword evidence="2" id="KW-1133">Transmembrane helix</keyword>
<name>A0A8D8L9B7_9HEMI</name>
<keyword evidence="2" id="KW-0472">Membrane</keyword>
<protein>
    <submittedName>
        <fullName evidence="3">Uncharacterized protein</fullName>
    </submittedName>
</protein>
<dbReference type="EMBL" id="HBUF01004777">
    <property type="protein sequence ID" value="CAG6606785.1"/>
    <property type="molecule type" value="Transcribed_RNA"/>
</dbReference>
<reference evidence="3" key="1">
    <citation type="submission" date="2021-05" db="EMBL/GenBank/DDBJ databases">
        <authorList>
            <person name="Alioto T."/>
            <person name="Alioto T."/>
            <person name="Gomez Garrido J."/>
        </authorList>
    </citation>
    <scope>NUCLEOTIDE SEQUENCE</scope>
</reference>
<feature type="transmembrane region" description="Helical" evidence="2">
    <location>
        <begin position="109"/>
        <end position="128"/>
    </location>
</feature>
<evidence type="ECO:0000313" key="3">
    <source>
        <dbReference type="EMBL" id="CAG6606785.1"/>
    </source>
</evidence>
<keyword evidence="2" id="KW-0812">Transmembrane</keyword>
<evidence type="ECO:0000256" key="1">
    <source>
        <dbReference type="SAM" id="MobiDB-lite"/>
    </source>
</evidence>